<dbReference type="InterPro" id="IPR036976">
    <property type="entry name" value="RimM_N_sf"/>
</dbReference>
<dbReference type="HAMAP" id="MF_00014">
    <property type="entry name" value="Ribosome_mat_RimM"/>
    <property type="match status" value="1"/>
</dbReference>
<dbReference type="AlphaFoldDB" id="A0A930DB06"/>
<evidence type="ECO:0000256" key="1">
    <source>
        <dbReference type="ARBA" id="ARBA00022490"/>
    </source>
</evidence>
<proteinExistence type="inferred from homology"/>
<evidence type="ECO:0000259" key="7">
    <source>
        <dbReference type="Pfam" id="PF24986"/>
    </source>
</evidence>
<dbReference type="Gene3D" id="2.40.30.60">
    <property type="entry name" value="RimM"/>
    <property type="match status" value="1"/>
</dbReference>
<dbReference type="Gene3D" id="2.30.30.240">
    <property type="entry name" value="PRC-barrel domain"/>
    <property type="match status" value="1"/>
</dbReference>
<dbReference type="OrthoDB" id="9810331at2"/>
<dbReference type="NCBIfam" id="TIGR02273">
    <property type="entry name" value="16S_RimM"/>
    <property type="match status" value="1"/>
</dbReference>
<dbReference type="SUPFAM" id="SSF50447">
    <property type="entry name" value="Translation proteins"/>
    <property type="match status" value="1"/>
</dbReference>
<evidence type="ECO:0000256" key="5">
    <source>
        <dbReference type="HAMAP-Rule" id="MF_00014"/>
    </source>
</evidence>
<sequence length="185" mass="20844">MTDKFRIGVISSVHGIRGEAKVFVTSDEPERFRRLKQVHAQSPESALHLKGATRTGEKTDRDGVLLELSSVHFFKRMAICKFKGIDTPEEIRKYIGMELWVPREEGIRLRKGEFYVADLIGLPVITDAGETLGTVKAIWPTGANEVVTVQRKNGEELLLPYIKDCILEVNPEEGFLKVHLMEGLL</sequence>
<dbReference type="Proteomes" id="UP000018466">
    <property type="component" value="Unassembled WGS sequence"/>
</dbReference>
<dbReference type="Pfam" id="PF01782">
    <property type="entry name" value="RimM"/>
    <property type="match status" value="1"/>
</dbReference>
<keyword evidence="3 5" id="KW-0698">rRNA processing</keyword>
<dbReference type="GO" id="GO:0005840">
    <property type="term" value="C:ribosome"/>
    <property type="evidence" value="ECO:0007669"/>
    <property type="project" value="InterPro"/>
</dbReference>
<keyword evidence="4 5" id="KW-0143">Chaperone</keyword>
<dbReference type="Pfam" id="PF24986">
    <property type="entry name" value="PRC_RimM"/>
    <property type="match status" value="1"/>
</dbReference>
<name>A0A930DB06_9FIRM</name>
<dbReference type="PANTHER" id="PTHR33692">
    <property type="entry name" value="RIBOSOME MATURATION FACTOR RIMM"/>
    <property type="match status" value="1"/>
</dbReference>
<evidence type="ECO:0000256" key="2">
    <source>
        <dbReference type="ARBA" id="ARBA00022517"/>
    </source>
</evidence>
<organism evidence="8 9">
    <name type="scientific">Stomatobaculum longum</name>
    <dbReference type="NCBI Taxonomy" id="796942"/>
    <lineage>
        <taxon>Bacteria</taxon>
        <taxon>Bacillati</taxon>
        <taxon>Bacillota</taxon>
        <taxon>Clostridia</taxon>
        <taxon>Lachnospirales</taxon>
        <taxon>Lachnospiraceae</taxon>
        <taxon>Stomatobaculum</taxon>
    </lineage>
</organism>
<dbReference type="GO" id="GO:0042274">
    <property type="term" value="P:ribosomal small subunit biogenesis"/>
    <property type="evidence" value="ECO:0007669"/>
    <property type="project" value="UniProtKB-UniRule"/>
</dbReference>
<dbReference type="InterPro" id="IPR009000">
    <property type="entry name" value="Transl_B-barrel_sf"/>
</dbReference>
<evidence type="ECO:0000259" key="6">
    <source>
        <dbReference type="Pfam" id="PF01782"/>
    </source>
</evidence>
<dbReference type="InterPro" id="IPR011033">
    <property type="entry name" value="PRC_barrel-like_sf"/>
</dbReference>
<dbReference type="InterPro" id="IPR011961">
    <property type="entry name" value="RimM"/>
</dbReference>
<comment type="domain">
    <text evidence="5">The PRC barrel domain binds ribosomal protein uS19.</text>
</comment>
<dbReference type="InterPro" id="IPR056792">
    <property type="entry name" value="PRC_RimM"/>
</dbReference>
<keyword evidence="9" id="KW-1185">Reference proteome</keyword>
<keyword evidence="1 5" id="KW-0963">Cytoplasm</keyword>
<dbReference type="PANTHER" id="PTHR33692:SF1">
    <property type="entry name" value="RIBOSOME MATURATION FACTOR RIMM"/>
    <property type="match status" value="1"/>
</dbReference>
<reference evidence="8 9" key="1">
    <citation type="submission" date="2011-10" db="EMBL/GenBank/DDBJ databases">
        <title>The Genome Sequence of Lachnospiraceae bacterium ACC2.</title>
        <authorList>
            <consortium name="The Broad Institute Genome Sequencing Platform"/>
            <person name="Earl A."/>
            <person name="Ward D."/>
            <person name="Feldgarden M."/>
            <person name="Gevers D."/>
            <person name="Sizova M."/>
            <person name="Hazen A."/>
            <person name="Epstein S."/>
            <person name="Young S.K."/>
            <person name="Zeng Q."/>
            <person name="Gargeya S."/>
            <person name="Fitzgerald M."/>
            <person name="Haas B."/>
            <person name="Abouelleil A."/>
            <person name="Alvarado L."/>
            <person name="Arachchi H.M."/>
            <person name="Berlin A."/>
            <person name="Brown A."/>
            <person name="Chapman S.B."/>
            <person name="Chen Z."/>
            <person name="Dunbar C."/>
            <person name="Freedman E."/>
            <person name="Gearin G."/>
            <person name="Goldberg J."/>
            <person name="Griggs A."/>
            <person name="Gujja S."/>
            <person name="Heiman D."/>
            <person name="Howarth C."/>
            <person name="Larson L."/>
            <person name="Lui A."/>
            <person name="MacDonald P.J.P."/>
            <person name="Montmayeur A."/>
            <person name="Murphy C."/>
            <person name="Neiman D."/>
            <person name="Pearson M."/>
            <person name="Priest M."/>
            <person name="Roberts A."/>
            <person name="Saif S."/>
            <person name="Shea T."/>
            <person name="Shenoy N."/>
            <person name="Sisk P."/>
            <person name="Stolte C."/>
            <person name="Sykes S."/>
            <person name="Wortman J."/>
            <person name="Nusbaum C."/>
            <person name="Birren B."/>
        </authorList>
    </citation>
    <scope>NUCLEOTIDE SEQUENCE [LARGE SCALE GENOMIC DNA]</scope>
    <source>
        <strain evidence="8 9">ACC2</strain>
    </source>
</reference>
<dbReference type="GO" id="GO:0006364">
    <property type="term" value="P:rRNA processing"/>
    <property type="evidence" value="ECO:0007669"/>
    <property type="project" value="UniProtKB-UniRule"/>
</dbReference>
<protein>
    <recommendedName>
        <fullName evidence="5">Ribosome maturation factor RimM</fullName>
    </recommendedName>
</protein>
<dbReference type="InterPro" id="IPR002676">
    <property type="entry name" value="RimM_N"/>
</dbReference>
<accession>A0A930DB06</accession>
<comment type="caution">
    <text evidence="8">The sequence shown here is derived from an EMBL/GenBank/DDBJ whole genome shotgun (WGS) entry which is preliminary data.</text>
</comment>
<dbReference type="GO" id="GO:0043022">
    <property type="term" value="F:ribosome binding"/>
    <property type="evidence" value="ECO:0007669"/>
    <property type="project" value="InterPro"/>
</dbReference>
<comment type="subunit">
    <text evidence="5">Binds ribosomal protein uS19.</text>
</comment>
<keyword evidence="2 5" id="KW-0690">Ribosome biogenesis</keyword>
<feature type="domain" description="RimM N-terminal" evidence="6">
    <location>
        <begin position="7"/>
        <end position="104"/>
    </location>
</feature>
<comment type="function">
    <text evidence="5">An accessory protein needed during the final step in the assembly of 30S ribosomal subunit, possibly for assembly of the head region. Essential for efficient processing of 16S rRNA. May be needed both before and after RbfA during the maturation of 16S rRNA. It has affinity for free ribosomal 30S subunits but not for 70S ribosomes.</text>
</comment>
<feature type="domain" description="Ribosome maturation factor RimM PRC barrel" evidence="7">
    <location>
        <begin position="117"/>
        <end position="184"/>
    </location>
</feature>
<dbReference type="GO" id="GO:0005737">
    <property type="term" value="C:cytoplasm"/>
    <property type="evidence" value="ECO:0007669"/>
    <property type="project" value="UniProtKB-SubCell"/>
</dbReference>
<gene>
    <name evidence="5" type="primary">rimM</name>
    <name evidence="8" type="ORF">HMPREF9623_00095</name>
</gene>
<dbReference type="SUPFAM" id="SSF50346">
    <property type="entry name" value="PRC-barrel domain"/>
    <property type="match status" value="1"/>
</dbReference>
<evidence type="ECO:0000256" key="3">
    <source>
        <dbReference type="ARBA" id="ARBA00022552"/>
    </source>
</evidence>
<comment type="similarity">
    <text evidence="5">Belongs to the RimM family.</text>
</comment>
<comment type="subcellular location">
    <subcellularLocation>
        <location evidence="5">Cytoplasm</location>
    </subcellularLocation>
</comment>
<dbReference type="GeneID" id="86939893"/>
<dbReference type="EMBL" id="AGEL01000002">
    <property type="protein sequence ID" value="EHO18627.1"/>
    <property type="molecule type" value="Genomic_DNA"/>
</dbReference>
<evidence type="ECO:0000256" key="4">
    <source>
        <dbReference type="ARBA" id="ARBA00023186"/>
    </source>
</evidence>
<evidence type="ECO:0000313" key="8">
    <source>
        <dbReference type="EMBL" id="EHO18627.1"/>
    </source>
</evidence>
<evidence type="ECO:0000313" key="9">
    <source>
        <dbReference type="Proteomes" id="UP000018466"/>
    </source>
</evidence>
<dbReference type="RefSeq" id="WP_009531930.1">
    <property type="nucleotide sequence ID" value="NZ_CAUOLT010000011.1"/>
</dbReference>